<evidence type="ECO:0000256" key="3">
    <source>
        <dbReference type="ARBA" id="ARBA00023125"/>
    </source>
</evidence>
<evidence type="ECO:0000256" key="5">
    <source>
        <dbReference type="PROSITE-ProRule" id="PRU01248"/>
    </source>
</evidence>
<dbReference type="InterPro" id="IPR011010">
    <property type="entry name" value="DNA_brk_join_enz"/>
</dbReference>
<protein>
    <submittedName>
        <fullName evidence="8">Tyrosine-type recombinase/integrase</fullName>
    </submittedName>
</protein>
<dbReference type="Pfam" id="PF22022">
    <property type="entry name" value="Phage_int_M"/>
    <property type="match status" value="1"/>
</dbReference>
<gene>
    <name evidence="8" type="ORF">FS320_31910</name>
</gene>
<feature type="domain" description="Core-binding (CB)" evidence="7">
    <location>
        <begin position="93"/>
        <end position="173"/>
    </location>
</feature>
<dbReference type="InterPro" id="IPR002104">
    <property type="entry name" value="Integrase_catalytic"/>
</dbReference>
<evidence type="ECO:0000256" key="4">
    <source>
        <dbReference type="ARBA" id="ARBA00023172"/>
    </source>
</evidence>
<dbReference type="InterPro" id="IPR038488">
    <property type="entry name" value="Integrase_DNA-bd_sf"/>
</dbReference>
<dbReference type="RefSeq" id="WP_152716462.1">
    <property type="nucleotide sequence ID" value="NZ_VOSJ01000257.1"/>
</dbReference>
<keyword evidence="4" id="KW-0233">DNA recombination</keyword>
<keyword evidence="9" id="KW-1185">Reference proteome</keyword>
<dbReference type="Pfam" id="PF13356">
    <property type="entry name" value="Arm-DNA-bind_3"/>
    <property type="match status" value="1"/>
</dbReference>
<dbReference type="Proteomes" id="UP000403266">
    <property type="component" value="Unassembled WGS sequence"/>
</dbReference>
<dbReference type="Gene3D" id="3.30.160.390">
    <property type="entry name" value="Integrase, DNA-binding domain"/>
    <property type="match status" value="1"/>
</dbReference>
<name>A0A5N7MSD7_9HYPH</name>
<dbReference type="Gene3D" id="1.10.150.130">
    <property type="match status" value="1"/>
</dbReference>
<proteinExistence type="inferred from homology"/>
<evidence type="ECO:0000259" key="6">
    <source>
        <dbReference type="PROSITE" id="PS51898"/>
    </source>
</evidence>
<reference evidence="8 9" key="1">
    <citation type="journal article" date="2019" name="Syst. Appl. Microbiol.">
        <title>Microvirga tunisiensis sp. nov., a root nodule symbiotic bacterium isolated from Lupinus micranthus and L. luteus grown in Northern Tunisia.</title>
        <authorList>
            <person name="Msaddak A."/>
            <person name="Rejili M."/>
            <person name="Duran D."/>
            <person name="Mars M."/>
            <person name="Palacios J.M."/>
            <person name="Ruiz-Argueso T."/>
            <person name="Rey L."/>
            <person name="Imperial J."/>
        </authorList>
    </citation>
    <scope>NUCLEOTIDE SEQUENCE [LARGE SCALE GENOMIC DNA]</scope>
    <source>
        <strain evidence="8 9">Lmie10</strain>
    </source>
</reference>
<dbReference type="SUPFAM" id="SSF56349">
    <property type="entry name" value="DNA breaking-rejoining enzymes"/>
    <property type="match status" value="1"/>
</dbReference>
<dbReference type="PANTHER" id="PTHR30629">
    <property type="entry name" value="PROPHAGE INTEGRASE"/>
    <property type="match status" value="1"/>
</dbReference>
<keyword evidence="2" id="KW-0229">DNA integration</keyword>
<dbReference type="InterPro" id="IPR053876">
    <property type="entry name" value="Phage_int_M"/>
</dbReference>
<dbReference type="InterPro" id="IPR044068">
    <property type="entry name" value="CB"/>
</dbReference>
<dbReference type="GO" id="GO:0006310">
    <property type="term" value="P:DNA recombination"/>
    <property type="evidence" value="ECO:0007669"/>
    <property type="project" value="UniProtKB-KW"/>
</dbReference>
<evidence type="ECO:0000256" key="1">
    <source>
        <dbReference type="ARBA" id="ARBA00008857"/>
    </source>
</evidence>
<dbReference type="Gene3D" id="1.10.443.10">
    <property type="entry name" value="Intergrase catalytic core"/>
    <property type="match status" value="1"/>
</dbReference>
<dbReference type="OrthoDB" id="9795573at2"/>
<dbReference type="InterPro" id="IPR025166">
    <property type="entry name" value="Integrase_DNA_bind_dom"/>
</dbReference>
<comment type="caution">
    <text evidence="8">The sequence shown here is derived from an EMBL/GenBank/DDBJ whole genome shotgun (WGS) entry which is preliminary data.</text>
</comment>
<dbReference type="EMBL" id="VOSK01000244">
    <property type="protein sequence ID" value="MPR29570.1"/>
    <property type="molecule type" value="Genomic_DNA"/>
</dbReference>
<dbReference type="GO" id="GO:0015074">
    <property type="term" value="P:DNA integration"/>
    <property type="evidence" value="ECO:0007669"/>
    <property type="project" value="UniProtKB-KW"/>
</dbReference>
<dbReference type="AlphaFoldDB" id="A0A5N7MSD7"/>
<evidence type="ECO:0000259" key="7">
    <source>
        <dbReference type="PROSITE" id="PS51900"/>
    </source>
</evidence>
<comment type="similarity">
    <text evidence="1">Belongs to the 'phage' integrase family.</text>
</comment>
<dbReference type="InterPro" id="IPR013762">
    <property type="entry name" value="Integrase-like_cat_sf"/>
</dbReference>
<evidence type="ECO:0000313" key="8">
    <source>
        <dbReference type="EMBL" id="MPR29570.1"/>
    </source>
</evidence>
<dbReference type="PROSITE" id="PS51898">
    <property type="entry name" value="TYR_RECOMBINASE"/>
    <property type="match status" value="1"/>
</dbReference>
<dbReference type="CDD" id="cd00801">
    <property type="entry name" value="INT_P4_C"/>
    <property type="match status" value="1"/>
</dbReference>
<organism evidence="8 9">
    <name type="scientific">Microvirga tunisiensis</name>
    <dbReference type="NCBI Taxonomy" id="2108360"/>
    <lineage>
        <taxon>Bacteria</taxon>
        <taxon>Pseudomonadati</taxon>
        <taxon>Pseudomonadota</taxon>
        <taxon>Alphaproteobacteria</taxon>
        <taxon>Hyphomicrobiales</taxon>
        <taxon>Methylobacteriaceae</taxon>
        <taxon>Microvirga</taxon>
    </lineage>
</organism>
<dbReference type="InterPro" id="IPR050808">
    <property type="entry name" value="Phage_Integrase"/>
</dbReference>
<sequence length="400" mass="44640">MARPLHALSARTVATLTKPGRHSDGGGLYLNITASGARSWVFMWKRAGKRREMGLGSLRDVPLAKARCRAAIAREMLVEGIDPLAARDRPKAMTFGEAADALIESMSGSWRNAKHRAQWTMTLTVYCEPLRPKPVAEVGTEDVLKILQPLWATKPETASRLRGRIERVLDFARARGQRAGENPARWRGHLDALLPKRTKLTRGHHKAMPFDDVPAFMALLREREAVAALALEFAILTAARSGEVLGARWDEVNLDTGVWTVPAERMKASRAHRVPLSERAVEILRQMEQAQFSEFVFPGLKRNQPLSGMALEMVLRRMKVDVTVHGFRSAFRDWAGERTHFPREIAEAALAHLVGDAVERAYRRGDALEKRRELMEAWASFCEPKAGGTVVPIGRRAVKG</sequence>
<dbReference type="Pfam" id="PF00589">
    <property type="entry name" value="Phage_integrase"/>
    <property type="match status" value="1"/>
</dbReference>
<dbReference type="GO" id="GO:0003677">
    <property type="term" value="F:DNA binding"/>
    <property type="evidence" value="ECO:0007669"/>
    <property type="project" value="UniProtKB-UniRule"/>
</dbReference>
<dbReference type="PROSITE" id="PS51900">
    <property type="entry name" value="CB"/>
    <property type="match status" value="1"/>
</dbReference>
<accession>A0A5N7MSD7</accession>
<evidence type="ECO:0000313" key="9">
    <source>
        <dbReference type="Proteomes" id="UP000403266"/>
    </source>
</evidence>
<dbReference type="PANTHER" id="PTHR30629:SF2">
    <property type="entry name" value="PROPHAGE INTEGRASE INTS-RELATED"/>
    <property type="match status" value="1"/>
</dbReference>
<dbReference type="InterPro" id="IPR010998">
    <property type="entry name" value="Integrase_recombinase_N"/>
</dbReference>
<keyword evidence="3 5" id="KW-0238">DNA-binding</keyword>
<evidence type="ECO:0000256" key="2">
    <source>
        <dbReference type="ARBA" id="ARBA00022908"/>
    </source>
</evidence>
<feature type="domain" description="Tyr recombinase" evidence="6">
    <location>
        <begin position="203"/>
        <end position="375"/>
    </location>
</feature>